<protein>
    <submittedName>
        <fullName evidence="8">YihY/virulence factor BrkB family protein</fullName>
    </submittedName>
</protein>
<dbReference type="InterPro" id="IPR017039">
    <property type="entry name" value="Virul_fac_BrkB"/>
</dbReference>
<evidence type="ECO:0000256" key="3">
    <source>
        <dbReference type="ARBA" id="ARBA00022692"/>
    </source>
</evidence>
<feature type="compositionally biased region" description="Basic and acidic residues" evidence="6">
    <location>
        <begin position="323"/>
        <end position="334"/>
    </location>
</feature>
<evidence type="ECO:0000256" key="5">
    <source>
        <dbReference type="ARBA" id="ARBA00023136"/>
    </source>
</evidence>
<comment type="caution">
    <text evidence="8">The sequence shown here is derived from an EMBL/GenBank/DDBJ whole genome shotgun (WGS) entry which is preliminary data.</text>
</comment>
<feature type="transmembrane region" description="Helical" evidence="7">
    <location>
        <begin position="146"/>
        <end position="168"/>
    </location>
</feature>
<sequence length="346" mass="35840">MTDTVISRATAWALARRPVRAYLRYAGARGPVLADSVTYRTLFSLFAGVLLGFSFAGIWLAGNPDAVAALTRSLNSAIPGLVGKDGLIDVSEIEAPGAFTIAGIVSLLGLVGAAIGAIGTLRTALRQIASQTTDDTLIVWVLLRNLALAIGIGGALAAAAAATFLATAGLDVLRGWLGIATDAGWAGFLAWFVSVVVVLALDTAVVAALFAFLSGLRVRRRTLWTGALLGGIGLTVLQQLSGLFVGGASSNPLLGTFASLIALLLWLNLSSQVILIASAYIVTGHEEDEDRVHARYGAATMVQFRVRQAERAVQAAASELTAARDAEATEREKSAASGNPADASRQ</sequence>
<dbReference type="OrthoDB" id="4987926at2"/>
<dbReference type="PANTHER" id="PTHR30213:SF1">
    <property type="entry name" value="INNER MEMBRANE PROTEIN YHJD"/>
    <property type="match status" value="1"/>
</dbReference>
<keyword evidence="2" id="KW-1003">Cell membrane</keyword>
<feature type="region of interest" description="Disordered" evidence="6">
    <location>
        <begin position="323"/>
        <end position="346"/>
    </location>
</feature>
<feature type="transmembrane region" description="Helical" evidence="7">
    <location>
        <begin position="99"/>
        <end position="125"/>
    </location>
</feature>
<dbReference type="Proteomes" id="UP000321034">
    <property type="component" value="Unassembled WGS sequence"/>
</dbReference>
<dbReference type="Pfam" id="PF03631">
    <property type="entry name" value="Virul_fac_BrkB"/>
    <property type="match status" value="1"/>
</dbReference>
<proteinExistence type="predicted"/>
<reference evidence="8 9" key="1">
    <citation type="submission" date="2019-08" db="EMBL/GenBank/DDBJ databases">
        <authorList>
            <person name="Dong K."/>
        </authorList>
    </citation>
    <scope>NUCLEOTIDE SEQUENCE [LARGE SCALE GENOMIC DNA]</scope>
    <source>
        <strain evidence="8 9">JCM14558</strain>
    </source>
</reference>
<organism evidence="8 9">
    <name type="scientific">Microbacterium hatanonis</name>
    <dbReference type="NCBI Taxonomy" id="404366"/>
    <lineage>
        <taxon>Bacteria</taxon>
        <taxon>Bacillati</taxon>
        <taxon>Actinomycetota</taxon>
        <taxon>Actinomycetes</taxon>
        <taxon>Micrococcales</taxon>
        <taxon>Microbacteriaceae</taxon>
        <taxon>Microbacterium</taxon>
    </lineage>
</organism>
<dbReference type="RefSeq" id="WP_147893392.1">
    <property type="nucleotide sequence ID" value="NZ_BAAANR010000001.1"/>
</dbReference>
<feature type="transmembrane region" description="Helical" evidence="7">
    <location>
        <begin position="223"/>
        <end position="245"/>
    </location>
</feature>
<dbReference type="AlphaFoldDB" id="A0A5C8I3K2"/>
<evidence type="ECO:0000256" key="2">
    <source>
        <dbReference type="ARBA" id="ARBA00022475"/>
    </source>
</evidence>
<evidence type="ECO:0000313" key="9">
    <source>
        <dbReference type="Proteomes" id="UP000321034"/>
    </source>
</evidence>
<evidence type="ECO:0000256" key="1">
    <source>
        <dbReference type="ARBA" id="ARBA00004651"/>
    </source>
</evidence>
<evidence type="ECO:0000256" key="7">
    <source>
        <dbReference type="SAM" id="Phobius"/>
    </source>
</evidence>
<evidence type="ECO:0000256" key="6">
    <source>
        <dbReference type="SAM" id="MobiDB-lite"/>
    </source>
</evidence>
<keyword evidence="9" id="KW-1185">Reference proteome</keyword>
<evidence type="ECO:0000313" key="8">
    <source>
        <dbReference type="EMBL" id="TXK12680.1"/>
    </source>
</evidence>
<dbReference type="PANTHER" id="PTHR30213">
    <property type="entry name" value="INNER MEMBRANE PROTEIN YHJD"/>
    <property type="match status" value="1"/>
</dbReference>
<name>A0A5C8I3K2_9MICO</name>
<comment type="subcellular location">
    <subcellularLocation>
        <location evidence="1">Cell membrane</location>
        <topology evidence="1">Multi-pass membrane protein</topology>
    </subcellularLocation>
</comment>
<dbReference type="GO" id="GO:0005886">
    <property type="term" value="C:plasma membrane"/>
    <property type="evidence" value="ECO:0007669"/>
    <property type="project" value="UniProtKB-SubCell"/>
</dbReference>
<dbReference type="EMBL" id="VRSV01000001">
    <property type="protein sequence ID" value="TXK12680.1"/>
    <property type="molecule type" value="Genomic_DNA"/>
</dbReference>
<accession>A0A5C8I3K2</accession>
<feature type="transmembrane region" description="Helical" evidence="7">
    <location>
        <begin position="257"/>
        <end position="282"/>
    </location>
</feature>
<gene>
    <name evidence="8" type="ORF">FVP77_04260</name>
</gene>
<feature type="transmembrane region" description="Helical" evidence="7">
    <location>
        <begin position="188"/>
        <end position="211"/>
    </location>
</feature>
<keyword evidence="5 7" id="KW-0472">Membrane</keyword>
<feature type="transmembrane region" description="Helical" evidence="7">
    <location>
        <begin position="42"/>
        <end position="62"/>
    </location>
</feature>
<keyword evidence="3 7" id="KW-0812">Transmembrane</keyword>
<keyword evidence="4 7" id="KW-1133">Transmembrane helix</keyword>
<evidence type="ECO:0000256" key="4">
    <source>
        <dbReference type="ARBA" id="ARBA00022989"/>
    </source>
</evidence>